<name>A0ACB7V0X9_DIOAL</name>
<accession>A0ACB7V0X9</accession>
<protein>
    <submittedName>
        <fullName evidence="1">Uncharacterized protein</fullName>
    </submittedName>
</protein>
<gene>
    <name evidence="1" type="ORF">IHE45_12G019200</name>
</gene>
<dbReference type="Proteomes" id="UP000827976">
    <property type="component" value="Chromosome 12"/>
</dbReference>
<comment type="caution">
    <text evidence="1">The sequence shown here is derived from an EMBL/GenBank/DDBJ whole genome shotgun (WGS) entry which is preliminary data.</text>
</comment>
<evidence type="ECO:0000313" key="1">
    <source>
        <dbReference type="EMBL" id="KAH7666789.1"/>
    </source>
</evidence>
<dbReference type="EMBL" id="CM037022">
    <property type="protein sequence ID" value="KAH7666789.1"/>
    <property type="molecule type" value="Genomic_DNA"/>
</dbReference>
<sequence length="165" mass="18965">MVTLSNSHMVTLHSLPFTATSQHSDLESVDHLFIHCHFTIGIWSHFAQILHIPRFPSSLREHWEIWLHNLQPASWLSWDLLARAITWSIWLTINDCIFNCKLPSLRLSIYNIGLTFVSWISASPPEKRQKLEPTAEAMRRVIHFTSTPTGDEPDQETQGPDQTVG</sequence>
<organism evidence="1 2">
    <name type="scientific">Dioscorea alata</name>
    <name type="common">Purple yam</name>
    <dbReference type="NCBI Taxonomy" id="55571"/>
    <lineage>
        <taxon>Eukaryota</taxon>
        <taxon>Viridiplantae</taxon>
        <taxon>Streptophyta</taxon>
        <taxon>Embryophyta</taxon>
        <taxon>Tracheophyta</taxon>
        <taxon>Spermatophyta</taxon>
        <taxon>Magnoliopsida</taxon>
        <taxon>Liliopsida</taxon>
        <taxon>Dioscoreales</taxon>
        <taxon>Dioscoreaceae</taxon>
        <taxon>Dioscorea</taxon>
    </lineage>
</organism>
<reference evidence="2" key="1">
    <citation type="journal article" date="2022" name="Nat. Commun.">
        <title>Chromosome evolution and the genetic basis of agronomically important traits in greater yam.</title>
        <authorList>
            <person name="Bredeson J.V."/>
            <person name="Lyons J.B."/>
            <person name="Oniyinde I.O."/>
            <person name="Okereke N.R."/>
            <person name="Kolade O."/>
            <person name="Nnabue I."/>
            <person name="Nwadili C.O."/>
            <person name="Hribova E."/>
            <person name="Parker M."/>
            <person name="Nwogha J."/>
            <person name="Shu S."/>
            <person name="Carlson J."/>
            <person name="Kariba R."/>
            <person name="Muthemba S."/>
            <person name="Knop K."/>
            <person name="Barton G.J."/>
            <person name="Sherwood A.V."/>
            <person name="Lopez-Montes A."/>
            <person name="Asiedu R."/>
            <person name="Jamnadass R."/>
            <person name="Muchugi A."/>
            <person name="Goodstein D."/>
            <person name="Egesi C.N."/>
            <person name="Featherston J."/>
            <person name="Asfaw A."/>
            <person name="Simpson G.G."/>
            <person name="Dolezel J."/>
            <person name="Hendre P.S."/>
            <person name="Van Deynze A."/>
            <person name="Kumar P.L."/>
            <person name="Obidiegwu J.E."/>
            <person name="Bhattacharjee R."/>
            <person name="Rokhsar D.S."/>
        </authorList>
    </citation>
    <scope>NUCLEOTIDE SEQUENCE [LARGE SCALE GENOMIC DNA]</scope>
    <source>
        <strain evidence="2">cv. TDa95/00328</strain>
    </source>
</reference>
<keyword evidence="2" id="KW-1185">Reference proteome</keyword>
<evidence type="ECO:0000313" key="2">
    <source>
        <dbReference type="Proteomes" id="UP000827976"/>
    </source>
</evidence>
<proteinExistence type="predicted"/>